<sequence length="129" mass="14664">MGGVLMLKGKVIAYAFRQLKTHAKNYPTHELGLATMALQHDLGTRLDMSTTFHSQKDEQSKWTIQMTPFEVLYGRQCRSPIGWFDTTKMDSLDTNFLRNVMEQVPKIQGRLLTAQSQQKSKVVSTSLEA</sequence>
<protein>
    <recommendedName>
        <fullName evidence="3">Reverse transcriptase RNase H-like domain-containing protein</fullName>
    </recommendedName>
</protein>
<evidence type="ECO:0000313" key="1">
    <source>
        <dbReference type="EMBL" id="WMV33575.1"/>
    </source>
</evidence>
<reference evidence="1" key="1">
    <citation type="submission" date="2023-08" db="EMBL/GenBank/DDBJ databases">
        <title>A de novo genome assembly of Solanum verrucosum Schlechtendal, a Mexican diploid species geographically isolated from the other diploid A-genome species in potato relatives.</title>
        <authorList>
            <person name="Hosaka K."/>
        </authorList>
    </citation>
    <scope>NUCLEOTIDE SEQUENCE</scope>
    <source>
        <tissue evidence="1">Young leaves</tissue>
    </source>
</reference>
<dbReference type="AlphaFoldDB" id="A0AAF0R389"/>
<accession>A0AAF0R389</accession>
<name>A0AAF0R389_SOLVR</name>
<gene>
    <name evidence="1" type="ORF">MTR67_026960</name>
</gene>
<dbReference type="Proteomes" id="UP001234989">
    <property type="component" value="Chromosome 6"/>
</dbReference>
<dbReference type="EMBL" id="CP133617">
    <property type="protein sequence ID" value="WMV33575.1"/>
    <property type="molecule type" value="Genomic_DNA"/>
</dbReference>
<evidence type="ECO:0008006" key="3">
    <source>
        <dbReference type="Google" id="ProtNLM"/>
    </source>
</evidence>
<keyword evidence="2" id="KW-1185">Reference proteome</keyword>
<evidence type="ECO:0000313" key="2">
    <source>
        <dbReference type="Proteomes" id="UP001234989"/>
    </source>
</evidence>
<organism evidence="1 2">
    <name type="scientific">Solanum verrucosum</name>
    <dbReference type="NCBI Taxonomy" id="315347"/>
    <lineage>
        <taxon>Eukaryota</taxon>
        <taxon>Viridiplantae</taxon>
        <taxon>Streptophyta</taxon>
        <taxon>Embryophyta</taxon>
        <taxon>Tracheophyta</taxon>
        <taxon>Spermatophyta</taxon>
        <taxon>Magnoliopsida</taxon>
        <taxon>eudicotyledons</taxon>
        <taxon>Gunneridae</taxon>
        <taxon>Pentapetalae</taxon>
        <taxon>asterids</taxon>
        <taxon>lamiids</taxon>
        <taxon>Solanales</taxon>
        <taxon>Solanaceae</taxon>
        <taxon>Solanoideae</taxon>
        <taxon>Solaneae</taxon>
        <taxon>Solanum</taxon>
    </lineage>
</organism>
<proteinExistence type="predicted"/>